<sequence>MTKIADIKAREILDSRGNPTVEADVVLESGTVGRACAPSGASTGSREALELRDKDTSRYLGKGVTKAVEAVNTRIRDALIGFDAADQRGLDKVMIDLDGTDNKANLGANAILAVSLAAAKAAATERNLPLYAHIAEINGTAGQYSMPVPMMNILNGGEHADNNVDIQEFMIQPVAAPSFSEALRIGAEIFHNLKKVLQAKGLNTAVGDEGGFAPDLPSNEAALGVIKEAVEKAGYELGKDVTLALDCASSEFYRDGQYDLSGEGKKYDAAGFADYLAGLCDSYPIVSIEDGMDESDWDGWATLTQKIGDRVQLVGDDLFVTNTKILKQGIDKSIANSILIKFNQIGSLSETLDAIKMAQDAGYTAVISHRSGETEDTTIADLAVATCAGQIKTGSLCRSDRVAKYNQLLRIEQELGEKAPYRGRKEIKGQA</sequence>
<dbReference type="FunFam" id="3.20.20.120:FF:000001">
    <property type="entry name" value="Enolase"/>
    <property type="match status" value="1"/>
</dbReference>
<dbReference type="UniPathway" id="UPA00109">
    <property type="reaction ID" value="UER00187"/>
</dbReference>
<organism evidence="18 19">
    <name type="scientific">Marinobacter nanhaiticus D15-8W</name>
    <dbReference type="NCBI Taxonomy" id="626887"/>
    <lineage>
        <taxon>Bacteria</taxon>
        <taxon>Pseudomonadati</taxon>
        <taxon>Pseudomonadota</taxon>
        <taxon>Gammaproteobacteria</taxon>
        <taxon>Pseudomonadales</taxon>
        <taxon>Marinobacteraceae</taxon>
        <taxon>Marinobacter</taxon>
    </lineage>
</organism>
<feature type="binding site" evidence="14">
    <location>
        <position position="316"/>
    </location>
    <ligand>
        <name>substrate</name>
    </ligand>
</feature>
<evidence type="ECO:0000256" key="3">
    <source>
        <dbReference type="ARBA" id="ARBA00012058"/>
    </source>
</evidence>
<evidence type="ECO:0000259" key="17">
    <source>
        <dbReference type="SMART" id="SM01193"/>
    </source>
</evidence>
<dbReference type="InterPro" id="IPR020811">
    <property type="entry name" value="Enolase_N"/>
</dbReference>
<comment type="catalytic activity">
    <reaction evidence="12">
        <text>(2R)-2-phosphoglycerate = phosphoenolpyruvate + H2O</text>
        <dbReference type="Rhea" id="RHEA:10164"/>
        <dbReference type="ChEBI" id="CHEBI:15377"/>
        <dbReference type="ChEBI" id="CHEBI:58289"/>
        <dbReference type="ChEBI" id="CHEBI:58702"/>
        <dbReference type="EC" id="4.2.1.11"/>
    </reaction>
</comment>
<comment type="similarity">
    <text evidence="2 12">Belongs to the enolase family.</text>
</comment>
<dbReference type="AlphaFoldDB" id="N6W2Z6"/>
<dbReference type="PATRIC" id="fig|626887.3.peg.4776"/>
<dbReference type="PANTHER" id="PTHR11902">
    <property type="entry name" value="ENOLASE"/>
    <property type="match status" value="1"/>
</dbReference>
<feature type="binding site" evidence="14">
    <location>
        <position position="289"/>
    </location>
    <ligand>
        <name>substrate</name>
    </ligand>
</feature>
<evidence type="ECO:0000256" key="11">
    <source>
        <dbReference type="ARBA" id="ARBA00045763"/>
    </source>
</evidence>
<dbReference type="GO" id="GO:0000287">
    <property type="term" value="F:magnesium ion binding"/>
    <property type="evidence" value="ECO:0007669"/>
    <property type="project" value="UniProtKB-UniRule"/>
</dbReference>
<dbReference type="SMART" id="SM01193">
    <property type="entry name" value="Enolase_N"/>
    <property type="match status" value="1"/>
</dbReference>
<evidence type="ECO:0000256" key="1">
    <source>
        <dbReference type="ARBA" id="ARBA00005031"/>
    </source>
</evidence>
<feature type="binding site" evidence="12">
    <location>
        <position position="392"/>
    </location>
    <ligand>
        <name>(2R)-2-phosphoglycerate</name>
        <dbReference type="ChEBI" id="CHEBI:58289"/>
    </ligand>
</feature>
<dbReference type="Gene3D" id="3.20.20.120">
    <property type="entry name" value="Enolase-like C-terminal domain"/>
    <property type="match status" value="1"/>
</dbReference>
<evidence type="ECO:0000256" key="9">
    <source>
        <dbReference type="ARBA" id="ARBA00023152"/>
    </source>
</evidence>
<dbReference type="InterPro" id="IPR029017">
    <property type="entry name" value="Enolase-like_N"/>
</dbReference>
<dbReference type="RefSeq" id="WP_004582701.1">
    <property type="nucleotide sequence ID" value="NZ_AP028878.1"/>
</dbReference>
<dbReference type="PANTHER" id="PTHR11902:SF1">
    <property type="entry name" value="ENOLASE"/>
    <property type="match status" value="1"/>
</dbReference>
<feature type="binding site" evidence="12">
    <location>
        <position position="341"/>
    </location>
    <ligand>
        <name>(2R)-2-phosphoglycerate</name>
        <dbReference type="ChEBI" id="CHEBI:58289"/>
    </ligand>
</feature>
<dbReference type="PRINTS" id="PR00148">
    <property type="entry name" value="ENOLASE"/>
</dbReference>
<evidence type="ECO:0000259" key="16">
    <source>
        <dbReference type="SMART" id="SM01192"/>
    </source>
</evidence>
<dbReference type="EMBL" id="APLQ01000014">
    <property type="protein sequence ID" value="ENO14484.1"/>
    <property type="molecule type" value="Genomic_DNA"/>
</dbReference>
<dbReference type="SFLD" id="SFLDG00178">
    <property type="entry name" value="enolase"/>
    <property type="match status" value="1"/>
</dbReference>
<dbReference type="Pfam" id="PF00113">
    <property type="entry name" value="Enolase_C"/>
    <property type="match status" value="1"/>
</dbReference>
<keyword evidence="5 12" id="KW-0963">Cytoplasm</keyword>
<dbReference type="GO" id="GO:0004634">
    <property type="term" value="F:phosphopyruvate hydratase activity"/>
    <property type="evidence" value="ECO:0007669"/>
    <property type="project" value="UniProtKB-UniRule"/>
</dbReference>
<gene>
    <name evidence="12" type="primary">eno</name>
    <name evidence="18" type="ORF">J057_23860</name>
</gene>
<protein>
    <recommendedName>
        <fullName evidence="4 12">Enolase</fullName>
        <ecNumber evidence="3 12">4.2.1.11</ecNumber>
    </recommendedName>
    <alternativeName>
        <fullName evidence="12">2-phospho-D-glycerate hydro-lyase</fullName>
    </alternativeName>
    <alternativeName>
        <fullName evidence="12">2-phosphoglycerate dehydratase</fullName>
    </alternativeName>
</protein>
<dbReference type="SMART" id="SM01192">
    <property type="entry name" value="Enolase_C"/>
    <property type="match status" value="1"/>
</dbReference>
<dbReference type="CDD" id="cd03313">
    <property type="entry name" value="enolase"/>
    <property type="match status" value="1"/>
</dbReference>
<dbReference type="GO" id="GO:0005576">
    <property type="term" value="C:extracellular region"/>
    <property type="evidence" value="ECO:0007669"/>
    <property type="project" value="UniProtKB-SubCell"/>
</dbReference>
<dbReference type="PIRSF" id="PIRSF001400">
    <property type="entry name" value="Enolase"/>
    <property type="match status" value="1"/>
</dbReference>
<reference evidence="18 19" key="1">
    <citation type="journal article" date="2013" name="Genome Announc.">
        <title>Genome Sequence of the Polycyclic Aromatic Hydrocarbon-Degrading Bacterium Strain Marinobacter nanhaiticus D15-8WT.</title>
        <authorList>
            <person name="Cui Z."/>
            <person name="Gao W."/>
            <person name="Li Q."/>
            <person name="Xu G."/>
            <person name="Zheng L."/>
        </authorList>
    </citation>
    <scope>NUCLEOTIDE SEQUENCE [LARGE SCALE GENOMIC DNA]</scope>
    <source>
        <strain evidence="18 19">D15-8W</strain>
    </source>
</reference>
<dbReference type="SUPFAM" id="SSF51604">
    <property type="entry name" value="Enolase C-terminal domain-like"/>
    <property type="match status" value="1"/>
</dbReference>
<comment type="function">
    <text evidence="11 12">Catalyzes the reversible conversion of 2-phosphoglycerate (2-PG) into phosphoenolpyruvate (PEP). It is essential for the degradation of carbohydrates via glycolysis.</text>
</comment>
<name>N6W2Z6_9GAMM</name>
<dbReference type="PROSITE" id="PS00164">
    <property type="entry name" value="ENOLASE"/>
    <property type="match status" value="1"/>
</dbReference>
<evidence type="ECO:0000256" key="14">
    <source>
        <dbReference type="PIRSR" id="PIRSR001400-2"/>
    </source>
</evidence>
<dbReference type="SUPFAM" id="SSF54826">
    <property type="entry name" value="Enolase N-terminal domain-like"/>
    <property type="match status" value="1"/>
</dbReference>
<dbReference type="GO" id="GO:0009986">
    <property type="term" value="C:cell surface"/>
    <property type="evidence" value="ECO:0007669"/>
    <property type="project" value="UniProtKB-SubCell"/>
</dbReference>
<feature type="binding site" evidence="14">
    <location>
        <position position="168"/>
    </location>
    <ligand>
        <name>substrate</name>
    </ligand>
</feature>
<dbReference type="InterPro" id="IPR036849">
    <property type="entry name" value="Enolase-like_C_sf"/>
</dbReference>
<dbReference type="SFLD" id="SFLDF00002">
    <property type="entry name" value="enolase"/>
    <property type="match status" value="1"/>
</dbReference>
<evidence type="ECO:0000256" key="2">
    <source>
        <dbReference type="ARBA" id="ARBA00009604"/>
    </source>
</evidence>
<feature type="active site" description="Proton donor" evidence="12 13">
    <location>
        <position position="209"/>
    </location>
</feature>
<dbReference type="SFLD" id="SFLDS00001">
    <property type="entry name" value="Enolase"/>
    <property type="match status" value="1"/>
</dbReference>
<dbReference type="Pfam" id="PF03952">
    <property type="entry name" value="Enolase_N"/>
    <property type="match status" value="1"/>
</dbReference>
<dbReference type="InterPro" id="IPR000941">
    <property type="entry name" value="Enolase"/>
</dbReference>
<feature type="binding site" evidence="12">
    <location>
        <position position="167"/>
    </location>
    <ligand>
        <name>(2R)-2-phosphoglycerate</name>
        <dbReference type="ChEBI" id="CHEBI:58289"/>
    </ligand>
</feature>
<evidence type="ECO:0000256" key="6">
    <source>
        <dbReference type="ARBA" id="ARBA00022525"/>
    </source>
</evidence>
<keyword evidence="7 12" id="KW-0479">Metal-binding</keyword>
<keyword evidence="10 12" id="KW-0456">Lyase</keyword>
<dbReference type="GO" id="GO:0006096">
    <property type="term" value="P:glycolytic process"/>
    <property type="evidence" value="ECO:0007669"/>
    <property type="project" value="UniProtKB-UniRule"/>
</dbReference>
<dbReference type="FunFam" id="3.30.390.10:FF:000001">
    <property type="entry name" value="Enolase"/>
    <property type="match status" value="1"/>
</dbReference>
<feature type="binding site" evidence="14">
    <location>
        <begin position="368"/>
        <end position="371"/>
    </location>
    <ligand>
        <name>substrate</name>
    </ligand>
</feature>
<dbReference type="HAMAP" id="MF_00318">
    <property type="entry name" value="Enolase"/>
    <property type="match status" value="1"/>
</dbReference>
<comment type="caution">
    <text evidence="18">The sequence shown here is derived from an EMBL/GenBank/DDBJ whole genome shotgun (WGS) entry which is preliminary data.</text>
</comment>
<feature type="binding site" evidence="12 15">
    <location>
        <position position="289"/>
    </location>
    <ligand>
        <name>Mg(2+)</name>
        <dbReference type="ChEBI" id="CHEBI:18420"/>
    </ligand>
</feature>
<dbReference type="Proteomes" id="UP000013165">
    <property type="component" value="Unassembled WGS sequence"/>
</dbReference>
<evidence type="ECO:0000256" key="12">
    <source>
        <dbReference type="HAMAP-Rule" id="MF_00318"/>
    </source>
</evidence>
<feature type="binding site" evidence="14">
    <location>
        <position position="392"/>
    </location>
    <ligand>
        <name>substrate</name>
    </ligand>
</feature>
<evidence type="ECO:0000256" key="15">
    <source>
        <dbReference type="PIRSR" id="PIRSR001400-3"/>
    </source>
</evidence>
<keyword evidence="6 12" id="KW-0964">Secreted</keyword>
<dbReference type="InterPro" id="IPR020810">
    <property type="entry name" value="Enolase_C"/>
</dbReference>
<comment type="pathway">
    <text evidence="1 12">Carbohydrate degradation; glycolysis; pyruvate from D-glyceraldehyde 3-phosphate: step 4/5.</text>
</comment>
<evidence type="ECO:0000313" key="18">
    <source>
        <dbReference type="EMBL" id="ENO14484.1"/>
    </source>
</evidence>
<feature type="domain" description="Enolase N-terminal" evidence="17">
    <location>
        <begin position="4"/>
        <end position="134"/>
    </location>
</feature>
<feature type="binding site" evidence="12 15">
    <location>
        <position position="246"/>
    </location>
    <ligand>
        <name>Mg(2+)</name>
        <dbReference type="ChEBI" id="CHEBI:18420"/>
    </ligand>
</feature>
<feature type="binding site" evidence="12">
    <location>
        <position position="371"/>
    </location>
    <ligand>
        <name>(2R)-2-phosphoglycerate</name>
        <dbReference type="ChEBI" id="CHEBI:58289"/>
    </ligand>
</feature>
<feature type="binding site" evidence="12 15">
    <location>
        <position position="316"/>
    </location>
    <ligand>
        <name>Mg(2+)</name>
        <dbReference type="ChEBI" id="CHEBI:18420"/>
    </ligand>
</feature>
<evidence type="ECO:0000256" key="8">
    <source>
        <dbReference type="ARBA" id="ARBA00022842"/>
    </source>
</evidence>
<dbReference type="NCBIfam" id="TIGR01060">
    <property type="entry name" value="eno"/>
    <property type="match status" value="1"/>
</dbReference>
<evidence type="ECO:0000256" key="4">
    <source>
        <dbReference type="ARBA" id="ARBA00017068"/>
    </source>
</evidence>
<dbReference type="OrthoDB" id="9804716at2"/>
<comment type="cofactor">
    <cofactor evidence="15">
        <name>Mg(2+)</name>
        <dbReference type="ChEBI" id="CHEBI:18420"/>
    </cofactor>
    <text evidence="15">Mg(2+) is required for catalysis and for stabilizing the dimer.</text>
</comment>
<keyword evidence="9 12" id="KW-0324">Glycolysis</keyword>
<dbReference type="HOGENOM" id="CLU_031223_2_1_6"/>
<dbReference type="Gene3D" id="3.30.390.10">
    <property type="entry name" value="Enolase-like, N-terminal domain"/>
    <property type="match status" value="1"/>
</dbReference>
<dbReference type="STRING" id="626887.J057_23860"/>
<dbReference type="EC" id="4.2.1.11" evidence="3 12"/>
<feature type="binding site" evidence="12">
    <location>
        <position position="370"/>
    </location>
    <ligand>
        <name>(2R)-2-phosphoglycerate</name>
        <dbReference type="ChEBI" id="CHEBI:58289"/>
    </ligand>
</feature>
<evidence type="ECO:0000256" key="7">
    <source>
        <dbReference type="ARBA" id="ARBA00022723"/>
    </source>
</evidence>
<keyword evidence="18" id="KW-0670">Pyruvate</keyword>
<proteinExistence type="inferred from homology"/>
<dbReference type="GO" id="GO:0000015">
    <property type="term" value="C:phosphopyruvate hydratase complex"/>
    <property type="evidence" value="ECO:0007669"/>
    <property type="project" value="InterPro"/>
</dbReference>
<evidence type="ECO:0000256" key="10">
    <source>
        <dbReference type="ARBA" id="ARBA00023239"/>
    </source>
</evidence>
<keyword evidence="19" id="KW-1185">Reference proteome</keyword>
<evidence type="ECO:0000256" key="5">
    <source>
        <dbReference type="ARBA" id="ARBA00022490"/>
    </source>
</evidence>
<dbReference type="InterPro" id="IPR020809">
    <property type="entry name" value="Enolase_CS"/>
</dbReference>
<evidence type="ECO:0000313" key="19">
    <source>
        <dbReference type="Proteomes" id="UP000013165"/>
    </source>
</evidence>
<comment type="cofactor">
    <cofactor evidence="12">
        <name>Mg(2+)</name>
        <dbReference type="ChEBI" id="CHEBI:18420"/>
    </cofactor>
    <text evidence="12">Binds a second Mg(2+) ion via substrate during catalysis.</text>
</comment>
<evidence type="ECO:0000256" key="13">
    <source>
        <dbReference type="PIRSR" id="PIRSR001400-1"/>
    </source>
</evidence>
<accession>N6W2Z6</accession>
<comment type="subcellular location">
    <subcellularLocation>
        <location evidence="12">Cytoplasm</location>
    </subcellularLocation>
    <subcellularLocation>
        <location evidence="12">Secreted</location>
    </subcellularLocation>
    <subcellularLocation>
        <location evidence="12">Cell surface</location>
    </subcellularLocation>
    <text evidence="12">Fractions of enolase are present in both the cytoplasm and on the cell surface.</text>
</comment>
<keyword evidence="8 12" id="KW-0460">Magnesium</keyword>
<feature type="domain" description="Enolase C-terminal TIM barrel" evidence="16">
    <location>
        <begin position="143"/>
        <end position="429"/>
    </location>
</feature>
<feature type="active site" description="Proton acceptor" evidence="12 13">
    <location>
        <position position="341"/>
    </location>
</feature>
<feature type="binding site" evidence="14">
    <location>
        <position position="159"/>
    </location>
    <ligand>
        <name>substrate</name>
    </ligand>
</feature>
<comment type="subunit">
    <text evidence="12">Component of the RNA degradosome, a multiprotein complex involved in RNA processing and mRNA degradation.</text>
</comment>
<dbReference type="eggNOG" id="COG0148">
    <property type="taxonomic scope" value="Bacteria"/>
</dbReference>